<reference evidence="1 2" key="1">
    <citation type="submission" date="2018-11" db="EMBL/GenBank/DDBJ databases">
        <title>Novel bacteria species description.</title>
        <authorList>
            <person name="Han J.-H."/>
        </authorList>
    </citation>
    <scope>NUCLEOTIDE SEQUENCE [LARGE SCALE GENOMIC DNA]</scope>
    <source>
        <strain evidence="1 2">KCTC23259</strain>
    </source>
</reference>
<keyword evidence="2" id="KW-1185">Reference proteome</keyword>
<comment type="caution">
    <text evidence="1">The sequence shown here is derived from an EMBL/GenBank/DDBJ whole genome shotgun (WGS) entry which is preliminary data.</text>
</comment>
<dbReference type="PROSITE" id="PS51257">
    <property type="entry name" value="PROKAR_LIPOPROTEIN"/>
    <property type="match status" value="1"/>
</dbReference>
<protein>
    <recommendedName>
        <fullName evidence="3">SGNH hydrolase-type esterase domain-containing protein</fullName>
    </recommendedName>
</protein>
<dbReference type="InterPro" id="IPR036514">
    <property type="entry name" value="SGNH_hydro_sf"/>
</dbReference>
<dbReference type="RefSeq" id="WP_255039686.1">
    <property type="nucleotide sequence ID" value="NZ_RJUF01000194.1"/>
</dbReference>
<dbReference type="SUPFAM" id="SSF52266">
    <property type="entry name" value="SGNH hydrolase"/>
    <property type="match status" value="1"/>
</dbReference>
<proteinExistence type="predicted"/>
<dbReference type="Gene3D" id="3.40.50.1110">
    <property type="entry name" value="SGNH hydrolase"/>
    <property type="match status" value="1"/>
</dbReference>
<gene>
    <name evidence="1" type="ORF">EGI31_23825</name>
</gene>
<evidence type="ECO:0000313" key="2">
    <source>
        <dbReference type="Proteomes" id="UP001204144"/>
    </source>
</evidence>
<dbReference type="Proteomes" id="UP001204144">
    <property type="component" value="Unassembled WGS sequence"/>
</dbReference>
<name>A0AAE3H6W9_9BACT</name>
<accession>A0AAE3H6W9</accession>
<dbReference type="EMBL" id="RJUF01000194">
    <property type="protein sequence ID" value="MCP9765977.1"/>
    <property type="molecule type" value="Genomic_DNA"/>
</dbReference>
<evidence type="ECO:0008006" key="3">
    <source>
        <dbReference type="Google" id="ProtNLM"/>
    </source>
</evidence>
<evidence type="ECO:0000313" key="1">
    <source>
        <dbReference type="EMBL" id="MCP9765977.1"/>
    </source>
</evidence>
<sequence>MKNLLFIAFTSILLSCSPIRKFQEAAKSWEPEIQKLEAKDKAEKDPENAILYIGSSSIRLWKNIDKDMAPYPAIQRGYGGAKFTDLLVYAKRIIYPHQFKALVVYVANDITGGKDDKTPREVLGMFKTLEKIVRKKYKNQPIYFVAFTPTKSRWNAWPQIREANALIQAYCKTKKNLQFVETEAQYLGSDGLPIDEYFIADKLHQTQKGYDVWASIIKKKLNETLK</sequence>
<organism evidence="1 2">
    <name type="scientific">Lacihabitans soyangensis</name>
    <dbReference type="NCBI Taxonomy" id="869394"/>
    <lineage>
        <taxon>Bacteria</taxon>
        <taxon>Pseudomonadati</taxon>
        <taxon>Bacteroidota</taxon>
        <taxon>Cytophagia</taxon>
        <taxon>Cytophagales</taxon>
        <taxon>Leadbetterellaceae</taxon>
        <taxon>Lacihabitans</taxon>
    </lineage>
</organism>
<dbReference type="GO" id="GO:0016788">
    <property type="term" value="F:hydrolase activity, acting on ester bonds"/>
    <property type="evidence" value="ECO:0007669"/>
    <property type="project" value="UniProtKB-ARBA"/>
</dbReference>
<dbReference type="AlphaFoldDB" id="A0AAE3H6W9"/>